<reference evidence="1 2" key="1">
    <citation type="journal article" date="2018" name="Nat. Ecol. Evol.">
        <title>Pezizomycetes genomes reveal the molecular basis of ectomycorrhizal truffle lifestyle.</title>
        <authorList>
            <person name="Murat C."/>
            <person name="Payen T."/>
            <person name="Noel B."/>
            <person name="Kuo A."/>
            <person name="Morin E."/>
            <person name="Chen J."/>
            <person name="Kohler A."/>
            <person name="Krizsan K."/>
            <person name="Balestrini R."/>
            <person name="Da Silva C."/>
            <person name="Montanini B."/>
            <person name="Hainaut M."/>
            <person name="Levati E."/>
            <person name="Barry K.W."/>
            <person name="Belfiori B."/>
            <person name="Cichocki N."/>
            <person name="Clum A."/>
            <person name="Dockter R.B."/>
            <person name="Fauchery L."/>
            <person name="Guy J."/>
            <person name="Iotti M."/>
            <person name="Le Tacon F."/>
            <person name="Lindquist E.A."/>
            <person name="Lipzen A."/>
            <person name="Malagnac F."/>
            <person name="Mello A."/>
            <person name="Molinier V."/>
            <person name="Miyauchi S."/>
            <person name="Poulain J."/>
            <person name="Riccioni C."/>
            <person name="Rubini A."/>
            <person name="Sitrit Y."/>
            <person name="Splivallo R."/>
            <person name="Traeger S."/>
            <person name="Wang M."/>
            <person name="Zifcakova L."/>
            <person name="Wipf D."/>
            <person name="Zambonelli A."/>
            <person name="Paolocci F."/>
            <person name="Nowrousian M."/>
            <person name="Ottonello S."/>
            <person name="Baldrian P."/>
            <person name="Spatafora J.W."/>
            <person name="Henrissat B."/>
            <person name="Nagy L.G."/>
            <person name="Aury J.M."/>
            <person name="Wincker P."/>
            <person name="Grigoriev I.V."/>
            <person name="Bonfante P."/>
            <person name="Martin F.M."/>
        </authorList>
    </citation>
    <scope>NUCLEOTIDE SEQUENCE [LARGE SCALE GENOMIC DNA]</scope>
    <source>
        <strain evidence="1 2">120613-1</strain>
    </source>
</reference>
<protein>
    <recommendedName>
        <fullName evidence="3">Transposase Tc1-like domain-containing protein</fullName>
    </recommendedName>
</protein>
<proteinExistence type="predicted"/>
<dbReference type="Proteomes" id="UP000276215">
    <property type="component" value="Unassembled WGS sequence"/>
</dbReference>
<dbReference type="AlphaFoldDB" id="A0A3N4JVM9"/>
<evidence type="ECO:0000313" key="1">
    <source>
        <dbReference type="EMBL" id="RPA97774.1"/>
    </source>
</evidence>
<dbReference type="EMBL" id="ML120401">
    <property type="protein sequence ID" value="RPA97774.1"/>
    <property type="molecule type" value="Genomic_DNA"/>
</dbReference>
<evidence type="ECO:0000313" key="2">
    <source>
        <dbReference type="Proteomes" id="UP000276215"/>
    </source>
</evidence>
<organism evidence="1 2">
    <name type="scientific">Choiromyces venosus 120613-1</name>
    <dbReference type="NCBI Taxonomy" id="1336337"/>
    <lineage>
        <taxon>Eukaryota</taxon>
        <taxon>Fungi</taxon>
        <taxon>Dikarya</taxon>
        <taxon>Ascomycota</taxon>
        <taxon>Pezizomycotina</taxon>
        <taxon>Pezizomycetes</taxon>
        <taxon>Pezizales</taxon>
        <taxon>Tuberaceae</taxon>
        <taxon>Choiromyces</taxon>
    </lineage>
</organism>
<gene>
    <name evidence="1" type="ORF">L873DRAFT_1689844</name>
</gene>
<dbReference type="STRING" id="1336337.A0A3N4JVM9"/>
<dbReference type="GO" id="GO:0003676">
    <property type="term" value="F:nucleic acid binding"/>
    <property type="evidence" value="ECO:0007669"/>
    <property type="project" value="InterPro"/>
</dbReference>
<dbReference type="InterPro" id="IPR036397">
    <property type="entry name" value="RNaseH_sf"/>
</dbReference>
<name>A0A3N4JVM9_9PEZI</name>
<sequence>MPSNQIRTGCPPIFDKAEIAHLVAFITQDYTTRHLSWQAIVIEMGYGCSYRTLKNVMEKLGYHKRIPCWKFSVWPANRQKHVKWCQQRLHWTYKEWSRILWTNKSTFSTTGFGHHPWVIRLPEEEFHIDCMDQTFEQGRESTMVWGGFCGTTKSELPYLVPLWHECCEMYGWAQVIEDGAPGHRKHVRTYQELNGMDTIQWPAQSPDLNLIEALWLDLETEIG</sequence>
<keyword evidence="2" id="KW-1185">Reference proteome</keyword>
<accession>A0A3N4JVM9</accession>
<evidence type="ECO:0008006" key="3">
    <source>
        <dbReference type="Google" id="ProtNLM"/>
    </source>
</evidence>
<dbReference type="Gene3D" id="3.30.420.10">
    <property type="entry name" value="Ribonuclease H-like superfamily/Ribonuclease H"/>
    <property type="match status" value="1"/>
</dbReference>
<dbReference type="OrthoDB" id="4349822at2759"/>